<evidence type="ECO:0000313" key="8">
    <source>
        <dbReference type="EMBL" id="AAB00778.1"/>
    </source>
</evidence>
<dbReference type="PANTHER" id="PTHR45664">
    <property type="entry name" value="PROTEIN ZERKNUELLT 1-RELATED"/>
    <property type="match status" value="1"/>
</dbReference>
<dbReference type="InterPro" id="IPR020479">
    <property type="entry name" value="HD_metazoa"/>
</dbReference>
<dbReference type="AlphaFoldDB" id="Q14548"/>
<accession>Q14548</accession>
<evidence type="ECO:0000256" key="4">
    <source>
        <dbReference type="PROSITE-ProRule" id="PRU00108"/>
    </source>
</evidence>
<organism evidence="8">
    <name type="scientific">Homo sapiens</name>
    <name type="common">Human</name>
    <dbReference type="NCBI Taxonomy" id="9606"/>
    <lineage>
        <taxon>Eukaryota</taxon>
        <taxon>Metazoa</taxon>
        <taxon>Chordata</taxon>
        <taxon>Craniata</taxon>
        <taxon>Vertebrata</taxon>
        <taxon>Euteleostomi</taxon>
        <taxon>Mammalia</taxon>
        <taxon>Eutheria</taxon>
        <taxon>Euarchontoglires</taxon>
        <taxon>Primates</taxon>
        <taxon>Haplorrhini</taxon>
        <taxon>Catarrhini</taxon>
        <taxon>Hominidae</taxon>
        <taxon>Homo</taxon>
    </lineage>
</organism>
<dbReference type="PeptideAtlas" id="Q14548"/>
<keyword evidence="1 4" id="KW-0238">DNA-binding</keyword>
<dbReference type="PRINTS" id="PR00024">
    <property type="entry name" value="HOMEOBOX"/>
</dbReference>
<dbReference type="InterPro" id="IPR001356">
    <property type="entry name" value="HD"/>
</dbReference>
<dbReference type="InterPro" id="IPR009057">
    <property type="entry name" value="Homeodomain-like_sf"/>
</dbReference>
<feature type="domain" description="Homeobox" evidence="7">
    <location>
        <begin position="76"/>
        <end position="115"/>
    </location>
</feature>
<dbReference type="PROSITE" id="PS00027">
    <property type="entry name" value="HOMEOBOX_1"/>
    <property type="match status" value="1"/>
</dbReference>
<dbReference type="GO" id="GO:0005634">
    <property type="term" value="C:nucleus"/>
    <property type="evidence" value="ECO:0000314"/>
    <property type="project" value="UniProtKB"/>
</dbReference>
<dbReference type="SMART" id="SM00389">
    <property type="entry name" value="HOX"/>
    <property type="match status" value="1"/>
</dbReference>
<protein>
    <submittedName>
        <fullName evidence="8">HOX2.8 protein</fullName>
    </submittedName>
</protein>
<comment type="subcellular location">
    <subcellularLocation>
        <location evidence="4 5">Nucleus</location>
    </subcellularLocation>
</comment>
<evidence type="ECO:0000259" key="7">
    <source>
        <dbReference type="PROSITE" id="PS50071"/>
    </source>
</evidence>
<dbReference type="GO" id="GO:0003677">
    <property type="term" value="F:DNA binding"/>
    <property type="evidence" value="ECO:0000314"/>
    <property type="project" value="UniProtKB"/>
</dbReference>
<sequence length="182" mass="19346">APRCPPGPRVPLDEREEIRQETQPIRHVSFSGRLRRSGSGVGSPADGLGLRRLVAAGPQAAHGLHQHAAAGTGEGFTFNKYLCRPRRVEIAALLDLTERQVKVWFQNRRMKHKRQTQHREPPDGEPACPGALEDICDPAEEPAPARAAPALAGGVGSLLSPAGGGAGGLKRGPPAFSRSLRA</sequence>
<feature type="region of interest" description="Disordered" evidence="6">
    <location>
        <begin position="1"/>
        <end position="44"/>
    </location>
</feature>
<feature type="region of interest" description="Disordered" evidence="6">
    <location>
        <begin position="111"/>
        <end position="182"/>
    </location>
</feature>
<feature type="compositionally biased region" description="Low complexity" evidence="6">
    <location>
        <begin position="142"/>
        <end position="161"/>
    </location>
</feature>
<dbReference type="GO" id="GO:0006355">
    <property type="term" value="P:regulation of DNA-templated transcription"/>
    <property type="evidence" value="ECO:0000303"/>
    <property type="project" value="UniProtKB"/>
</dbReference>
<feature type="compositionally biased region" description="Basic and acidic residues" evidence="6">
    <location>
        <begin position="11"/>
        <end position="20"/>
    </location>
</feature>
<reference evidence="8" key="1">
    <citation type="journal article" date="1991" name="Proc. Natl. Acad. Sci. U.S.A.">
        <title>A homeodomain protein binds to gamma-globin gene regulatory sequences.</title>
        <authorList>
            <person name="Lavelle D."/>
            <person name="Ducksworth J."/>
            <person name="Eves E."/>
            <person name="Gomes G."/>
            <person name="Keller M."/>
            <person name="Heller P."/>
            <person name="DeSimone J."/>
        </authorList>
    </citation>
    <scope>NUCLEOTIDE SEQUENCE</scope>
    <source>
        <tissue evidence="8">Leukemia</tissue>
    </source>
</reference>
<dbReference type="Gene3D" id="1.10.10.60">
    <property type="entry name" value="Homeodomain-like"/>
    <property type="match status" value="1"/>
</dbReference>
<evidence type="ECO:0000256" key="3">
    <source>
        <dbReference type="ARBA" id="ARBA00023242"/>
    </source>
</evidence>
<evidence type="ECO:0000256" key="1">
    <source>
        <dbReference type="ARBA" id="ARBA00023125"/>
    </source>
</evidence>
<dbReference type="InterPro" id="IPR017970">
    <property type="entry name" value="Homeobox_CS"/>
</dbReference>
<dbReference type="PROSITE" id="PS50071">
    <property type="entry name" value="HOMEOBOX_2"/>
    <property type="match status" value="1"/>
</dbReference>
<evidence type="ECO:0000256" key="6">
    <source>
        <dbReference type="SAM" id="MobiDB-lite"/>
    </source>
</evidence>
<dbReference type="PIR" id="I59203">
    <property type="entry name" value="I59203"/>
</dbReference>
<feature type="DNA-binding region" description="Homeobox" evidence="4">
    <location>
        <begin position="78"/>
        <end position="116"/>
    </location>
</feature>
<dbReference type="EMBL" id="M73999">
    <property type="protein sequence ID" value="AAB00778.1"/>
    <property type="molecule type" value="mRNA"/>
</dbReference>
<evidence type="ECO:0000256" key="5">
    <source>
        <dbReference type="RuleBase" id="RU000682"/>
    </source>
</evidence>
<feature type="non-terminal residue" evidence="8">
    <location>
        <position position="1"/>
    </location>
</feature>
<dbReference type="SUPFAM" id="SSF46689">
    <property type="entry name" value="Homeodomain-like"/>
    <property type="match status" value="1"/>
</dbReference>
<dbReference type="SMR" id="Q14548"/>
<gene>
    <name evidence="8" type="primary">HOX2.8</name>
</gene>
<dbReference type="Pfam" id="PF00046">
    <property type="entry name" value="Homeodomain"/>
    <property type="match status" value="1"/>
</dbReference>
<keyword evidence="3 4" id="KW-0539">Nucleus</keyword>
<dbReference type="GO" id="GO:0003700">
    <property type="term" value="F:DNA-binding transcription factor activity"/>
    <property type="evidence" value="ECO:0000303"/>
    <property type="project" value="UniProtKB"/>
</dbReference>
<dbReference type="PANTHER" id="PTHR45664:SF7">
    <property type="entry name" value="HOMEOBOX PROTEIN HOX-B2"/>
    <property type="match status" value="1"/>
</dbReference>
<proteinExistence type="evidence at transcript level"/>
<keyword evidence="2 4" id="KW-0371">Homeobox</keyword>
<dbReference type="CDD" id="cd00086">
    <property type="entry name" value="homeodomain"/>
    <property type="match status" value="1"/>
</dbReference>
<evidence type="ECO:0000256" key="2">
    <source>
        <dbReference type="ARBA" id="ARBA00023155"/>
    </source>
</evidence>
<feature type="non-terminal residue" evidence="8">
    <location>
        <position position="182"/>
    </location>
</feature>
<name>Q14548_HUMAN</name>
<dbReference type="GO" id="GO:0000981">
    <property type="term" value="F:DNA-binding transcription factor activity, RNA polymerase II-specific"/>
    <property type="evidence" value="ECO:0007669"/>
    <property type="project" value="InterPro"/>
</dbReference>